<name>A0A507BR76_9FUNG</name>
<feature type="compositionally biased region" description="Polar residues" evidence="1">
    <location>
        <begin position="287"/>
        <end position="300"/>
    </location>
</feature>
<proteinExistence type="predicted"/>
<sequence>MKIKEPESFSGDMKDYTRWSFEVKNVISVRTSMSTDAKKVLYLGSLLTGAAHTWYRLWVDMHTVNHVTACSYAQFWTDMDATFKDPMEVSNYRKDVIESKQKNTEFNEYAIHFMNLCQKAGYNIDQQIEVFLRGLNYQTINNWHVAGARPTMFTEIVESIRQSIENFKLLQSVKGRQNVTPLSRPSSSRNPYIPGSQAPYVSSDPTKPGIFTSNPDTPTYKYRARKGWCTRCGMTDHKADKCSTYPSTASGKENYDKSVKLHGRFNSTNDPSDDIKVPPANRRPPTVANNNQRSSAQQELTHQRQTRFNTVDSDDDDGLSEADTEFNTTEESAYLSRLNMSRQRLRKSVSNQRRTSLFLTEFSVKSKDNRAAKGLALVDSGANKTMIGRGFVDQT</sequence>
<evidence type="ECO:0000259" key="2">
    <source>
        <dbReference type="Pfam" id="PF19259"/>
    </source>
</evidence>
<dbReference type="Pfam" id="PF19259">
    <property type="entry name" value="Ty3_capsid"/>
    <property type="match status" value="1"/>
</dbReference>
<evidence type="ECO:0000313" key="3">
    <source>
        <dbReference type="EMBL" id="TPX29961.1"/>
    </source>
</evidence>
<dbReference type="OrthoDB" id="5582182at2759"/>
<gene>
    <name evidence="3" type="ORF">SmJEL517_g06306</name>
</gene>
<feature type="compositionally biased region" description="Acidic residues" evidence="1">
    <location>
        <begin position="312"/>
        <end position="324"/>
    </location>
</feature>
<accession>A0A507BR76</accession>
<feature type="domain" description="Ty3 transposon capsid-like protein" evidence="2">
    <location>
        <begin position="3"/>
        <end position="181"/>
    </location>
</feature>
<dbReference type="InterPro" id="IPR045358">
    <property type="entry name" value="Ty3_capsid"/>
</dbReference>
<dbReference type="GeneID" id="42007529"/>
<protein>
    <recommendedName>
        <fullName evidence="2">Ty3 transposon capsid-like protein domain-containing protein</fullName>
    </recommendedName>
</protein>
<keyword evidence="4" id="KW-1185">Reference proteome</keyword>
<evidence type="ECO:0000313" key="4">
    <source>
        <dbReference type="Proteomes" id="UP000319731"/>
    </source>
</evidence>
<feature type="compositionally biased region" description="Polar residues" evidence="1">
    <location>
        <begin position="199"/>
        <end position="217"/>
    </location>
</feature>
<reference evidence="3 4" key="1">
    <citation type="journal article" date="2019" name="Sci. Rep.">
        <title>Comparative genomics of chytrid fungi reveal insights into the obligate biotrophic and pathogenic lifestyle of Synchytrium endobioticum.</title>
        <authorList>
            <person name="van de Vossenberg B.T.L.H."/>
            <person name="Warris S."/>
            <person name="Nguyen H.D.T."/>
            <person name="van Gent-Pelzer M.P.E."/>
            <person name="Joly D.L."/>
            <person name="van de Geest H.C."/>
            <person name="Bonants P.J.M."/>
            <person name="Smith D.S."/>
            <person name="Levesque C.A."/>
            <person name="van der Lee T.A.J."/>
        </authorList>
    </citation>
    <scope>NUCLEOTIDE SEQUENCE [LARGE SCALE GENOMIC DNA]</scope>
    <source>
        <strain evidence="3 4">JEL517</strain>
    </source>
</reference>
<dbReference type="Proteomes" id="UP000319731">
    <property type="component" value="Unassembled WGS sequence"/>
</dbReference>
<dbReference type="EMBL" id="QEAO01000161">
    <property type="protein sequence ID" value="TPX29961.1"/>
    <property type="molecule type" value="Genomic_DNA"/>
</dbReference>
<comment type="caution">
    <text evidence="3">The sequence shown here is derived from an EMBL/GenBank/DDBJ whole genome shotgun (WGS) entry which is preliminary data.</text>
</comment>
<feature type="compositionally biased region" description="Polar residues" evidence="1">
    <location>
        <begin position="178"/>
        <end position="190"/>
    </location>
</feature>
<feature type="region of interest" description="Disordered" evidence="1">
    <location>
        <begin position="262"/>
        <end position="325"/>
    </location>
</feature>
<evidence type="ECO:0000256" key="1">
    <source>
        <dbReference type="SAM" id="MobiDB-lite"/>
    </source>
</evidence>
<feature type="region of interest" description="Disordered" evidence="1">
    <location>
        <begin position="178"/>
        <end position="217"/>
    </location>
</feature>
<dbReference type="RefSeq" id="XP_031021793.1">
    <property type="nucleotide sequence ID" value="XM_031172232.1"/>
</dbReference>
<dbReference type="AlphaFoldDB" id="A0A507BR76"/>
<organism evidence="3 4">
    <name type="scientific">Synchytrium microbalum</name>
    <dbReference type="NCBI Taxonomy" id="1806994"/>
    <lineage>
        <taxon>Eukaryota</taxon>
        <taxon>Fungi</taxon>
        <taxon>Fungi incertae sedis</taxon>
        <taxon>Chytridiomycota</taxon>
        <taxon>Chytridiomycota incertae sedis</taxon>
        <taxon>Chytridiomycetes</taxon>
        <taxon>Synchytriales</taxon>
        <taxon>Synchytriaceae</taxon>
        <taxon>Synchytrium</taxon>
    </lineage>
</organism>